<accession>A0ABV7HGC0</accession>
<keyword evidence="3" id="KW-1185">Reference proteome</keyword>
<evidence type="ECO:0000256" key="1">
    <source>
        <dbReference type="SAM" id="Phobius"/>
    </source>
</evidence>
<feature type="transmembrane region" description="Helical" evidence="1">
    <location>
        <begin position="57"/>
        <end position="79"/>
    </location>
</feature>
<feature type="transmembrane region" description="Helical" evidence="1">
    <location>
        <begin position="91"/>
        <end position="107"/>
    </location>
</feature>
<comment type="caution">
    <text evidence="2">The sequence shown here is derived from an EMBL/GenBank/DDBJ whole genome shotgun (WGS) entry which is preliminary data.</text>
</comment>
<proteinExistence type="predicted"/>
<keyword evidence="1" id="KW-1133">Transmembrane helix</keyword>
<gene>
    <name evidence="2" type="ORF">ACFOEK_11595</name>
</gene>
<dbReference type="Proteomes" id="UP001595476">
    <property type="component" value="Unassembled WGS sequence"/>
</dbReference>
<feature type="transmembrane region" description="Helical" evidence="1">
    <location>
        <begin position="194"/>
        <end position="213"/>
    </location>
</feature>
<dbReference type="PANTHER" id="PTHR37314">
    <property type="entry name" value="SLR0142 PROTEIN"/>
    <property type="match status" value="1"/>
</dbReference>
<dbReference type="PANTHER" id="PTHR37314:SF4">
    <property type="entry name" value="UPF0700 TRANSMEMBRANE PROTEIN YOAK"/>
    <property type="match status" value="1"/>
</dbReference>
<dbReference type="Pfam" id="PF06912">
    <property type="entry name" value="DUF1275"/>
    <property type="match status" value="1"/>
</dbReference>
<feature type="transmembrane region" description="Helical" evidence="1">
    <location>
        <begin position="135"/>
        <end position="156"/>
    </location>
</feature>
<organism evidence="2 3">
    <name type="scientific">Litoribrevibacter euphylliae</name>
    <dbReference type="NCBI Taxonomy" id="1834034"/>
    <lineage>
        <taxon>Bacteria</taxon>
        <taxon>Pseudomonadati</taxon>
        <taxon>Pseudomonadota</taxon>
        <taxon>Gammaproteobacteria</taxon>
        <taxon>Oceanospirillales</taxon>
        <taxon>Oceanospirillaceae</taxon>
        <taxon>Litoribrevibacter</taxon>
    </lineage>
</organism>
<keyword evidence="1" id="KW-0812">Transmembrane</keyword>
<evidence type="ECO:0000313" key="3">
    <source>
        <dbReference type="Proteomes" id="UP001595476"/>
    </source>
</evidence>
<evidence type="ECO:0000313" key="2">
    <source>
        <dbReference type="EMBL" id="MFC3151671.1"/>
    </source>
</evidence>
<feature type="transmembrane region" description="Helical" evidence="1">
    <location>
        <begin position="12"/>
        <end position="29"/>
    </location>
</feature>
<feature type="transmembrane region" description="Helical" evidence="1">
    <location>
        <begin position="168"/>
        <end position="188"/>
    </location>
</feature>
<dbReference type="EMBL" id="JBHRSZ010000004">
    <property type="protein sequence ID" value="MFC3151671.1"/>
    <property type="molecule type" value="Genomic_DNA"/>
</dbReference>
<reference evidence="3" key="1">
    <citation type="journal article" date="2019" name="Int. J. Syst. Evol. Microbiol.">
        <title>The Global Catalogue of Microorganisms (GCM) 10K type strain sequencing project: providing services to taxonomists for standard genome sequencing and annotation.</title>
        <authorList>
            <consortium name="The Broad Institute Genomics Platform"/>
            <consortium name="The Broad Institute Genome Sequencing Center for Infectious Disease"/>
            <person name="Wu L."/>
            <person name="Ma J."/>
        </authorList>
    </citation>
    <scope>NUCLEOTIDE SEQUENCE [LARGE SCALE GENOMIC DNA]</scope>
    <source>
        <strain evidence="3">KCTC 52438</strain>
    </source>
</reference>
<name>A0ABV7HGC0_9GAMM</name>
<protein>
    <submittedName>
        <fullName evidence="2">YoaK family protein</fullName>
    </submittedName>
</protein>
<keyword evidence="1" id="KW-0472">Membrane</keyword>
<dbReference type="InterPro" id="IPR010699">
    <property type="entry name" value="DUF1275"/>
</dbReference>
<dbReference type="RefSeq" id="WP_386720873.1">
    <property type="nucleotide sequence ID" value="NZ_JBHRSZ010000004.1"/>
</dbReference>
<sequence>MVAKLPRWVEYGAFVLALNAGFINAVGLLDFEHQAVSHLSGTATLIGTQLISSPTNIFHLIGIVVSFLVGASLSGMLLTGSSLKLGRHYDTLLFVEACLLMAALLFLDRQSLIGHYFASAACGLQNALATKYSGAIIRTTHMTGIVTDLGIMLGAVSRGKALDRRKALLFFLILLGFITGGALGAYVFALVQVLALLVPAIICCLLSFVYWIYRRRI</sequence>